<keyword evidence="5" id="KW-0067">ATP-binding</keyword>
<evidence type="ECO:0000256" key="2">
    <source>
        <dbReference type="ARBA" id="ARBA00008959"/>
    </source>
</evidence>
<dbReference type="Pfam" id="PF00004">
    <property type="entry name" value="AAA"/>
    <property type="match status" value="1"/>
</dbReference>
<dbReference type="PANTHER" id="PTHR13779:SF7">
    <property type="entry name" value="ATPASE WRNIP1"/>
    <property type="match status" value="1"/>
</dbReference>
<dbReference type="Gene3D" id="1.10.8.60">
    <property type="match status" value="1"/>
</dbReference>
<keyword evidence="6" id="KW-0175">Coiled coil</keyword>
<dbReference type="AlphaFoldDB" id="A0A134AG48"/>
<dbReference type="STRING" id="755172.HMPREF1863_00997"/>
<dbReference type="GO" id="GO:0005524">
    <property type="term" value="F:ATP binding"/>
    <property type="evidence" value="ECO:0007669"/>
    <property type="project" value="UniProtKB-KW"/>
</dbReference>
<evidence type="ECO:0000256" key="4">
    <source>
        <dbReference type="ARBA" id="ARBA00022741"/>
    </source>
</evidence>
<dbReference type="FunFam" id="1.20.272.10:FF:000001">
    <property type="entry name" value="Putative AAA family ATPase"/>
    <property type="match status" value="1"/>
</dbReference>
<dbReference type="Gene3D" id="3.40.50.300">
    <property type="entry name" value="P-loop containing nucleotide triphosphate hydrolases"/>
    <property type="match status" value="1"/>
</dbReference>
<dbReference type="PANTHER" id="PTHR13779">
    <property type="entry name" value="WERNER HELICASE-INTERACTING PROTEIN 1 FAMILY MEMBER"/>
    <property type="match status" value="1"/>
</dbReference>
<keyword evidence="4" id="KW-0547">Nucleotide-binding</keyword>
<dbReference type="SUPFAM" id="SSF52540">
    <property type="entry name" value="P-loop containing nucleoside triphosphate hydrolases"/>
    <property type="match status" value="1"/>
</dbReference>
<dbReference type="GO" id="GO:0003677">
    <property type="term" value="F:DNA binding"/>
    <property type="evidence" value="ECO:0007669"/>
    <property type="project" value="InterPro"/>
</dbReference>
<feature type="domain" description="AAA+ ATPase" evidence="7">
    <location>
        <begin position="53"/>
        <end position="170"/>
    </location>
</feature>
<dbReference type="Pfam" id="PF16193">
    <property type="entry name" value="AAA_assoc_2"/>
    <property type="match status" value="1"/>
</dbReference>
<dbReference type="SUPFAM" id="SSF48019">
    <property type="entry name" value="post-AAA+ oligomerization domain-like"/>
    <property type="match status" value="1"/>
</dbReference>
<dbReference type="GO" id="GO:0008047">
    <property type="term" value="F:enzyme activator activity"/>
    <property type="evidence" value="ECO:0007669"/>
    <property type="project" value="TreeGrafter"/>
</dbReference>
<dbReference type="FunFam" id="3.40.50.300:FF:000137">
    <property type="entry name" value="Replication-associated recombination protein A"/>
    <property type="match status" value="1"/>
</dbReference>
<dbReference type="InterPro" id="IPR008921">
    <property type="entry name" value="DNA_pol3_clamp-load_cplx_C"/>
</dbReference>
<dbReference type="InterPro" id="IPR051314">
    <property type="entry name" value="AAA_ATPase_RarA/MGS1/WRNIP1"/>
</dbReference>
<dbReference type="GO" id="GO:0016887">
    <property type="term" value="F:ATP hydrolysis activity"/>
    <property type="evidence" value="ECO:0007669"/>
    <property type="project" value="InterPro"/>
</dbReference>
<sequence length="443" mass="50161">MIMDLFEFQMNNHLKETAPLAERMRPMKLDDYVGQDHVVGRGKYIDRILRTQFLPSLLFYGPPGIGKTTLAEIVAKTSNRAFVVISAVTSNVKELREVLKEAEDRLGGQGQETVLFLDEIHRFNKSQQDVLLPYVEKGKIILMGATTENPYFYVNSALLSRLQVVQLNPLNDDAIRELLHRALADEVRGFGKEDIQFEEGAFENLIAMSHGDGRSALNLLEICVLSTPPKENGTILITADDVSASSLRRSQRYDRDGNEHYDTISAFIKSIRGSDPNAAVFYLAKMLDSGEEPEFIARRMMISASEDIGNADPYAITMAVSAFQTLRVIGMPEGRITLAQAVTYLATAPKSNRSYMAINRAMEDVKRGIGRVIPPYLRDQHQPLEEHEGYRYPHDYPDAYVTQRYLPLDMEETAYYKPSDRGHEIKINEYLNKIHQEDESENS</sequence>
<dbReference type="InterPro" id="IPR003959">
    <property type="entry name" value="ATPase_AAA_core"/>
</dbReference>
<name>A0A134AG48_9FIRM</name>
<dbReference type="Pfam" id="PF12002">
    <property type="entry name" value="MgsA_C"/>
    <property type="match status" value="1"/>
</dbReference>
<dbReference type="CDD" id="cd18139">
    <property type="entry name" value="HLD_clamp_RarA"/>
    <property type="match status" value="1"/>
</dbReference>
<gene>
    <name evidence="8" type="ORF">HMPREF1863_00997</name>
</gene>
<reference evidence="9" key="1">
    <citation type="submission" date="2016-01" db="EMBL/GenBank/DDBJ databases">
        <authorList>
            <person name="Mitreva M."/>
            <person name="Pepin K.H."/>
            <person name="Mihindukulasuriya K.A."/>
            <person name="Fulton R."/>
            <person name="Fronick C."/>
            <person name="O'Laughlin M."/>
            <person name="Miner T."/>
            <person name="Herter B."/>
            <person name="Rosa B.A."/>
            <person name="Cordes M."/>
            <person name="Tomlinson C."/>
            <person name="Wollam A."/>
            <person name="Palsikar V.B."/>
            <person name="Mardis E.R."/>
            <person name="Wilson R.K."/>
        </authorList>
    </citation>
    <scope>NUCLEOTIDE SEQUENCE [LARGE SCALE GENOMIC DNA]</scope>
    <source>
        <strain evidence="9">DNF00729</strain>
    </source>
</reference>
<evidence type="ECO:0000313" key="9">
    <source>
        <dbReference type="Proteomes" id="UP000070442"/>
    </source>
</evidence>
<dbReference type="SMART" id="SM00382">
    <property type="entry name" value="AAA"/>
    <property type="match status" value="1"/>
</dbReference>
<dbReference type="GO" id="GO:0017116">
    <property type="term" value="F:single-stranded DNA helicase activity"/>
    <property type="evidence" value="ECO:0007669"/>
    <property type="project" value="TreeGrafter"/>
</dbReference>
<protein>
    <submittedName>
        <fullName evidence="8">ATPase, AAA family</fullName>
    </submittedName>
</protein>
<dbReference type="Gene3D" id="1.20.272.10">
    <property type="match status" value="1"/>
</dbReference>
<accession>A0A134AG48</accession>
<evidence type="ECO:0000256" key="5">
    <source>
        <dbReference type="ARBA" id="ARBA00022840"/>
    </source>
</evidence>
<evidence type="ECO:0000256" key="3">
    <source>
        <dbReference type="ARBA" id="ARBA00022705"/>
    </source>
</evidence>
<proteinExistence type="inferred from homology"/>
<dbReference type="Gene3D" id="1.10.3710.10">
    <property type="entry name" value="DNA polymerase III clamp loader subunits, C-terminal domain"/>
    <property type="match status" value="1"/>
</dbReference>
<dbReference type="InterPro" id="IPR003593">
    <property type="entry name" value="AAA+_ATPase"/>
</dbReference>
<feature type="coiled-coil region" evidence="6">
    <location>
        <begin position="85"/>
        <end position="112"/>
    </location>
</feature>
<dbReference type="InterPro" id="IPR032423">
    <property type="entry name" value="AAA_assoc_2"/>
</dbReference>
<dbReference type="EMBL" id="LSDG01000027">
    <property type="protein sequence ID" value="KXB66615.1"/>
    <property type="molecule type" value="Genomic_DNA"/>
</dbReference>
<evidence type="ECO:0000259" key="7">
    <source>
        <dbReference type="SMART" id="SM00382"/>
    </source>
</evidence>
<dbReference type="InterPro" id="IPR021886">
    <property type="entry name" value="MgsA_C"/>
</dbReference>
<dbReference type="InterPro" id="IPR027417">
    <property type="entry name" value="P-loop_NTPase"/>
</dbReference>
<comment type="similarity">
    <text evidence="2">Belongs to the AAA ATPase family. RarA/MGS1/WRNIP1 subfamily.</text>
</comment>
<keyword evidence="3" id="KW-0235">DNA replication</keyword>
<comment type="function">
    <text evidence="1">DNA-dependent ATPase that plays important roles in cellular responses to stalled DNA replication processes.</text>
</comment>
<dbReference type="CDD" id="cd00009">
    <property type="entry name" value="AAA"/>
    <property type="match status" value="1"/>
</dbReference>
<organism evidence="8 9">
    <name type="scientific">Aedoeadaptatus coxii</name>
    <dbReference type="NCBI Taxonomy" id="755172"/>
    <lineage>
        <taxon>Bacteria</taxon>
        <taxon>Bacillati</taxon>
        <taxon>Bacillota</taxon>
        <taxon>Tissierellia</taxon>
        <taxon>Tissierellales</taxon>
        <taxon>Peptoniphilaceae</taxon>
        <taxon>Aedoeadaptatus</taxon>
    </lineage>
</organism>
<evidence type="ECO:0000256" key="1">
    <source>
        <dbReference type="ARBA" id="ARBA00002393"/>
    </source>
</evidence>
<dbReference type="GO" id="GO:0000731">
    <property type="term" value="P:DNA synthesis involved in DNA repair"/>
    <property type="evidence" value="ECO:0007669"/>
    <property type="project" value="TreeGrafter"/>
</dbReference>
<dbReference type="Proteomes" id="UP000070442">
    <property type="component" value="Unassembled WGS sequence"/>
</dbReference>
<evidence type="ECO:0000313" key="8">
    <source>
        <dbReference type="EMBL" id="KXB66615.1"/>
    </source>
</evidence>
<dbReference type="GO" id="GO:0006261">
    <property type="term" value="P:DNA-templated DNA replication"/>
    <property type="evidence" value="ECO:0007669"/>
    <property type="project" value="TreeGrafter"/>
</dbReference>
<dbReference type="PATRIC" id="fig|755172.3.peg.956"/>
<keyword evidence="9" id="KW-1185">Reference proteome</keyword>
<comment type="caution">
    <text evidence="8">The sequence shown here is derived from an EMBL/GenBank/DDBJ whole genome shotgun (WGS) entry which is preliminary data.</text>
</comment>
<evidence type="ECO:0000256" key="6">
    <source>
        <dbReference type="SAM" id="Coils"/>
    </source>
</evidence>